<comment type="similarity">
    <text evidence="2">Belongs to the EamA transporter family.</text>
</comment>
<keyword evidence="5" id="KW-0997">Cell inner membrane</keyword>
<dbReference type="RefSeq" id="WP_074953823.1">
    <property type="nucleotide sequence ID" value="NZ_FPBV01000014.1"/>
</dbReference>
<keyword evidence="15" id="KW-1185">Reference proteome</keyword>
<evidence type="ECO:0000256" key="2">
    <source>
        <dbReference type="ARBA" id="ARBA00007362"/>
    </source>
</evidence>
<evidence type="ECO:0000256" key="1">
    <source>
        <dbReference type="ARBA" id="ARBA00004651"/>
    </source>
</evidence>
<name>A0A1I7K8Q0_9BACL</name>
<keyword evidence="7 12" id="KW-0812">Transmembrane</keyword>
<dbReference type="GO" id="GO:0005886">
    <property type="term" value="C:plasma membrane"/>
    <property type="evidence" value="ECO:0007669"/>
    <property type="project" value="UniProtKB-SubCell"/>
</dbReference>
<dbReference type="Gene3D" id="1.10.3730.20">
    <property type="match status" value="1"/>
</dbReference>
<evidence type="ECO:0000256" key="6">
    <source>
        <dbReference type="ARBA" id="ARBA00022556"/>
    </source>
</evidence>
<dbReference type="PANTHER" id="PTHR30561:SF9">
    <property type="entry name" value="4-AMINO-4-DEOXY-L-ARABINOSE-PHOSPHOUNDECAPRENOL FLIPPASE SUBUNIT ARNF-RELATED"/>
    <property type="match status" value="1"/>
</dbReference>
<dbReference type="GO" id="GO:0009103">
    <property type="term" value="P:lipopolysaccharide biosynthetic process"/>
    <property type="evidence" value="ECO:0007669"/>
    <property type="project" value="UniProtKB-KW"/>
</dbReference>
<evidence type="ECO:0000313" key="14">
    <source>
        <dbReference type="EMBL" id="SFU93826.1"/>
    </source>
</evidence>
<evidence type="ECO:0000313" key="15">
    <source>
        <dbReference type="Proteomes" id="UP000183508"/>
    </source>
</evidence>
<feature type="transmembrane region" description="Helical" evidence="12">
    <location>
        <begin position="95"/>
        <end position="112"/>
    </location>
</feature>
<feature type="transmembrane region" description="Helical" evidence="12">
    <location>
        <begin position="69"/>
        <end position="89"/>
    </location>
</feature>
<keyword evidence="3" id="KW-1003">Cell membrane</keyword>
<dbReference type="InterPro" id="IPR000620">
    <property type="entry name" value="EamA_dom"/>
</dbReference>
<gene>
    <name evidence="14" type="ORF">SAMN05421543_11461</name>
</gene>
<keyword evidence="11 12" id="KW-0472">Membrane</keyword>
<keyword evidence="8" id="KW-0448">Lipopolysaccharide biosynthesis</keyword>
<proteinExistence type="inferred from homology"/>
<accession>A0A1I7K8Q0</accession>
<dbReference type="InterPro" id="IPR037185">
    <property type="entry name" value="EmrE-like"/>
</dbReference>
<dbReference type="SUPFAM" id="SSF103481">
    <property type="entry name" value="Multidrug resistance efflux transporter EmrE"/>
    <property type="match status" value="1"/>
</dbReference>
<feature type="transmembrane region" description="Helical" evidence="12">
    <location>
        <begin position="42"/>
        <end position="62"/>
    </location>
</feature>
<evidence type="ECO:0000256" key="12">
    <source>
        <dbReference type="SAM" id="Phobius"/>
    </source>
</evidence>
<dbReference type="Pfam" id="PF00892">
    <property type="entry name" value="EamA"/>
    <property type="match status" value="1"/>
</dbReference>
<comment type="subcellular location">
    <subcellularLocation>
        <location evidence="1">Cell membrane</location>
        <topology evidence="1">Multi-pass membrane protein</topology>
    </subcellularLocation>
</comment>
<evidence type="ECO:0000256" key="8">
    <source>
        <dbReference type="ARBA" id="ARBA00022985"/>
    </source>
</evidence>
<dbReference type="EMBL" id="FPBV01000014">
    <property type="protein sequence ID" value="SFU93826.1"/>
    <property type="molecule type" value="Genomic_DNA"/>
</dbReference>
<protein>
    <submittedName>
        <fullName evidence="14">EamA-like transporter family protein</fullName>
    </submittedName>
</protein>
<dbReference type="eggNOG" id="COG2510">
    <property type="taxonomic scope" value="Bacteria"/>
</dbReference>
<reference evidence="15" key="1">
    <citation type="submission" date="2016-10" db="EMBL/GenBank/DDBJ databases">
        <authorList>
            <person name="Varghese N."/>
        </authorList>
    </citation>
    <scope>NUCLEOTIDE SEQUENCE [LARGE SCALE GENOMIC DNA]</scope>
    <source>
        <strain evidence="15">DSM 17980</strain>
    </source>
</reference>
<dbReference type="InterPro" id="IPR000390">
    <property type="entry name" value="Small_drug/metabolite_transptr"/>
</dbReference>
<sequence length="113" mass="12346">MNYLLVAVNIALLVTGQAMWKIGIASLSLHGIGDLLRALFSPWILGGVLLYGVATLVWIYLLKQLPLSLLYPMQSLAYVAAVLVALVFFHETVPVTRWIGLGIILIGVLFVAR</sequence>
<dbReference type="STRING" id="392015.SAMN05421543_11461"/>
<evidence type="ECO:0000256" key="11">
    <source>
        <dbReference type="ARBA" id="ARBA00023136"/>
    </source>
</evidence>
<dbReference type="OrthoDB" id="513492at2"/>
<evidence type="ECO:0000256" key="4">
    <source>
        <dbReference type="ARBA" id="ARBA00022516"/>
    </source>
</evidence>
<keyword evidence="10" id="KW-0443">Lipid metabolism</keyword>
<evidence type="ECO:0000259" key="13">
    <source>
        <dbReference type="Pfam" id="PF00892"/>
    </source>
</evidence>
<evidence type="ECO:0000256" key="10">
    <source>
        <dbReference type="ARBA" id="ARBA00023098"/>
    </source>
</evidence>
<keyword evidence="6" id="KW-0441">Lipid A biosynthesis</keyword>
<organism evidence="14 15">
    <name type="scientific">Alicyclobacillus macrosporangiidus</name>
    <dbReference type="NCBI Taxonomy" id="392015"/>
    <lineage>
        <taxon>Bacteria</taxon>
        <taxon>Bacillati</taxon>
        <taxon>Bacillota</taxon>
        <taxon>Bacilli</taxon>
        <taxon>Bacillales</taxon>
        <taxon>Alicyclobacillaceae</taxon>
        <taxon>Alicyclobacillus</taxon>
    </lineage>
</organism>
<evidence type="ECO:0000256" key="7">
    <source>
        <dbReference type="ARBA" id="ARBA00022692"/>
    </source>
</evidence>
<evidence type="ECO:0000256" key="3">
    <source>
        <dbReference type="ARBA" id="ARBA00022475"/>
    </source>
</evidence>
<dbReference type="GO" id="GO:0022857">
    <property type="term" value="F:transmembrane transporter activity"/>
    <property type="evidence" value="ECO:0007669"/>
    <property type="project" value="InterPro"/>
</dbReference>
<evidence type="ECO:0000256" key="5">
    <source>
        <dbReference type="ARBA" id="ARBA00022519"/>
    </source>
</evidence>
<dbReference type="PANTHER" id="PTHR30561">
    <property type="entry name" value="SMR FAMILY PROTON-DEPENDENT DRUG EFFLUX TRANSPORTER SUGE"/>
    <property type="match status" value="1"/>
</dbReference>
<dbReference type="AlphaFoldDB" id="A0A1I7K8Q0"/>
<evidence type="ECO:0000256" key="9">
    <source>
        <dbReference type="ARBA" id="ARBA00022989"/>
    </source>
</evidence>
<dbReference type="Proteomes" id="UP000183508">
    <property type="component" value="Unassembled WGS sequence"/>
</dbReference>
<feature type="domain" description="EamA" evidence="13">
    <location>
        <begin position="20"/>
        <end position="112"/>
    </location>
</feature>
<keyword evidence="9 12" id="KW-1133">Transmembrane helix</keyword>
<keyword evidence="4" id="KW-0444">Lipid biosynthesis</keyword>